<proteinExistence type="predicted"/>
<feature type="non-terminal residue" evidence="1">
    <location>
        <position position="35"/>
    </location>
</feature>
<organism evidence="1 2">
    <name type="scientific">Saprospira grandis DSM 2844</name>
    <dbReference type="NCBI Taxonomy" id="694433"/>
    <lineage>
        <taxon>Bacteria</taxon>
        <taxon>Pseudomonadati</taxon>
        <taxon>Bacteroidota</taxon>
        <taxon>Saprospiria</taxon>
        <taxon>Saprospirales</taxon>
        <taxon>Saprospiraceae</taxon>
        <taxon>Saprospira</taxon>
    </lineage>
</organism>
<dbReference type="EMBL" id="JH719942">
    <property type="protein sequence ID" value="EJF55141.1"/>
    <property type="molecule type" value="Genomic_DNA"/>
</dbReference>
<reference evidence="2" key="1">
    <citation type="journal article" date="2012" name="Stand. Genomic Sci.">
        <title>Permanent draft genome sequence of the gliding predator Saprospira grandis strain Sa g1 (= HR1).</title>
        <authorList>
            <person name="Mavromatis K."/>
            <person name="Chertkov O."/>
            <person name="Lapidus A."/>
            <person name="Nolan M."/>
            <person name="Lucas S."/>
            <person name="Tice H."/>
            <person name="Del Rio T.G."/>
            <person name="Cheng J.F."/>
            <person name="Han C."/>
            <person name="Tapia R."/>
            <person name="Bruce D."/>
            <person name="Goodwin L.A."/>
            <person name="Pitluck S."/>
            <person name="Huntemann M."/>
            <person name="Liolios K."/>
            <person name="Pagani I."/>
            <person name="Ivanova N."/>
            <person name="Mikhailova N."/>
            <person name="Pati A."/>
            <person name="Chen A."/>
            <person name="Palaniappan K."/>
            <person name="Land M."/>
            <person name="Brambilla E.M."/>
            <person name="Rohde M."/>
            <person name="Spring S."/>
            <person name="Goker M."/>
            <person name="Detter J.C."/>
            <person name="Bristow J."/>
            <person name="Eisen J.A."/>
            <person name="Markowitz V."/>
            <person name="Hugenholtz P."/>
            <person name="Kyrpides N.C."/>
            <person name="Klenk H.P."/>
            <person name="Woyke T."/>
        </authorList>
    </citation>
    <scope>NUCLEOTIDE SEQUENCE [LARGE SCALE GENOMIC DNA]</scope>
    <source>
        <strain evidence="2">DSM 2844</strain>
    </source>
</reference>
<name>J0Y0V6_9BACT</name>
<evidence type="ECO:0000313" key="2">
    <source>
        <dbReference type="Proteomes" id="UP000005113"/>
    </source>
</evidence>
<accession>J0Y0V6</accession>
<dbReference type="AlphaFoldDB" id="J0Y0V6"/>
<gene>
    <name evidence="1" type="ORF">SapgrDRAFT_3505</name>
</gene>
<sequence>MYNNIQFFSLGPPQQSCGPTFTPYGRRTGAPIGAG</sequence>
<dbReference type="Proteomes" id="UP000005113">
    <property type="component" value="Unassembled WGS sequence"/>
</dbReference>
<evidence type="ECO:0000313" key="1">
    <source>
        <dbReference type="EMBL" id="EJF55141.1"/>
    </source>
</evidence>
<protein>
    <submittedName>
        <fullName evidence="1">Uncharacterized protein</fullName>
    </submittedName>
</protein>
<dbReference type="HOGENOM" id="CLU_3370533_0_0_10"/>